<name>A0A6J4VRN9_9BACT</name>
<organism evidence="2">
    <name type="scientific">uncultured Thermomicrobiales bacterium</name>
    <dbReference type="NCBI Taxonomy" id="1645740"/>
    <lineage>
        <taxon>Bacteria</taxon>
        <taxon>Pseudomonadati</taxon>
        <taxon>Thermomicrobiota</taxon>
        <taxon>Thermomicrobia</taxon>
        <taxon>Thermomicrobiales</taxon>
        <taxon>environmental samples</taxon>
    </lineage>
</organism>
<evidence type="ECO:0000256" key="1">
    <source>
        <dbReference type="SAM" id="MobiDB-lite"/>
    </source>
</evidence>
<feature type="non-terminal residue" evidence="2">
    <location>
        <position position="1"/>
    </location>
</feature>
<feature type="region of interest" description="Disordered" evidence="1">
    <location>
        <begin position="1"/>
        <end position="46"/>
    </location>
</feature>
<dbReference type="AlphaFoldDB" id="A0A6J4VRN9"/>
<proteinExistence type="predicted"/>
<reference evidence="2" key="1">
    <citation type="submission" date="2020-02" db="EMBL/GenBank/DDBJ databases">
        <authorList>
            <person name="Meier V. D."/>
        </authorList>
    </citation>
    <scope>NUCLEOTIDE SEQUENCE</scope>
    <source>
        <strain evidence="2">AVDCRST_MAG19</strain>
    </source>
</reference>
<evidence type="ECO:0000313" key="2">
    <source>
        <dbReference type="EMBL" id="CAA9585582.1"/>
    </source>
</evidence>
<feature type="non-terminal residue" evidence="2">
    <location>
        <position position="69"/>
    </location>
</feature>
<accession>A0A6J4VRN9</accession>
<protein>
    <submittedName>
        <fullName evidence="2">Uncharacterized protein</fullName>
    </submittedName>
</protein>
<dbReference type="EMBL" id="CADCWL010000252">
    <property type="protein sequence ID" value="CAA9585582.1"/>
    <property type="molecule type" value="Genomic_DNA"/>
</dbReference>
<sequence length="69" mass="6860">GVQADADGASHLHNGRPGAVRPGPRGDDVVRPGPPAADRRGCDPAPAARIASATVALAGSRRSRRASGV</sequence>
<gene>
    <name evidence="2" type="ORF">AVDCRST_MAG19-4591</name>
</gene>